<dbReference type="EMBL" id="JAAHFQ010000017">
    <property type="protein sequence ID" value="NER26326.1"/>
    <property type="molecule type" value="Genomic_DNA"/>
</dbReference>
<proteinExistence type="predicted"/>
<gene>
    <name evidence="1" type="ORF">F6J89_01365</name>
</gene>
<protein>
    <submittedName>
        <fullName evidence="1">Uncharacterized protein</fullName>
    </submittedName>
</protein>
<name>A0A6B3MY26_9CYAN</name>
<reference evidence="1" key="1">
    <citation type="submission" date="2019-11" db="EMBL/GenBank/DDBJ databases">
        <title>Genomic insights into an expanded diversity of filamentous marine cyanobacteria reveals the extraordinary biosynthetic potential of Moorea and Okeania.</title>
        <authorList>
            <person name="Ferreira Leao T."/>
            <person name="Wang M."/>
            <person name="Moss N."/>
            <person name="Da Silva R."/>
            <person name="Sanders J."/>
            <person name="Nurk S."/>
            <person name="Gurevich A."/>
            <person name="Humphrey G."/>
            <person name="Reher R."/>
            <person name="Zhu Q."/>
            <person name="Belda-Ferre P."/>
            <person name="Glukhov E."/>
            <person name="Rex R."/>
            <person name="Dorrestein P.C."/>
            <person name="Knight R."/>
            <person name="Pevzner P."/>
            <person name="Gerwick W.H."/>
            <person name="Gerwick L."/>
        </authorList>
    </citation>
    <scope>NUCLEOTIDE SEQUENCE</scope>
    <source>
        <strain evidence="1">SIO1C4</strain>
    </source>
</reference>
<organism evidence="1">
    <name type="scientific">Symploca sp. SIO1C4</name>
    <dbReference type="NCBI Taxonomy" id="2607765"/>
    <lineage>
        <taxon>Bacteria</taxon>
        <taxon>Bacillati</taxon>
        <taxon>Cyanobacteriota</taxon>
        <taxon>Cyanophyceae</taxon>
        <taxon>Coleofasciculales</taxon>
        <taxon>Coleofasciculaceae</taxon>
        <taxon>Symploca</taxon>
    </lineage>
</organism>
<sequence length="194" mass="22440">MVTVEADKEELNRQLEEDNLKNFIEVKFKFKPGYHLEKMDKELENIPVEIANKSQQHKIELFWDDSSISNLKKKSGRLIRKTDNMDETPQEQVNTTILPGQAIEAKLSDEKLVSPLHSKNVSVKKKSNLDSERLLKLEALTANNFHVQLVFNIADQKANPKDGKQQRFCVLRCPLSVKRVHWKKAADLLLRPKK</sequence>
<accession>A0A6B3MY26</accession>
<dbReference type="AlphaFoldDB" id="A0A6B3MY26"/>
<comment type="caution">
    <text evidence="1">The sequence shown here is derived from an EMBL/GenBank/DDBJ whole genome shotgun (WGS) entry which is preliminary data.</text>
</comment>
<evidence type="ECO:0000313" key="1">
    <source>
        <dbReference type="EMBL" id="NER26326.1"/>
    </source>
</evidence>